<protein>
    <recommendedName>
        <fullName evidence="9">Permease</fullName>
    </recommendedName>
</protein>
<dbReference type="Pfam" id="PF03739">
    <property type="entry name" value="LptF_LptG"/>
    <property type="match status" value="1"/>
</dbReference>
<evidence type="ECO:0000256" key="6">
    <source>
        <dbReference type="SAM" id="Phobius"/>
    </source>
</evidence>
<dbReference type="GO" id="GO:0055085">
    <property type="term" value="P:transmembrane transport"/>
    <property type="evidence" value="ECO:0007669"/>
    <property type="project" value="InterPro"/>
</dbReference>
<dbReference type="PANTHER" id="PTHR33529">
    <property type="entry name" value="SLR0882 PROTEIN-RELATED"/>
    <property type="match status" value="1"/>
</dbReference>
<evidence type="ECO:0008006" key="9">
    <source>
        <dbReference type="Google" id="ProtNLM"/>
    </source>
</evidence>
<keyword evidence="2" id="KW-1003">Cell membrane</keyword>
<accession>A0A0S7WK59</accession>
<feature type="transmembrane region" description="Helical" evidence="6">
    <location>
        <begin position="301"/>
        <end position="319"/>
    </location>
</feature>
<proteinExistence type="predicted"/>
<keyword evidence="4 6" id="KW-1133">Transmembrane helix</keyword>
<gene>
    <name evidence="7" type="ORF">AMJ40_02500</name>
</gene>
<dbReference type="AlphaFoldDB" id="A0A0S7WK59"/>
<evidence type="ECO:0000256" key="2">
    <source>
        <dbReference type="ARBA" id="ARBA00022475"/>
    </source>
</evidence>
<dbReference type="InterPro" id="IPR030923">
    <property type="entry name" value="LptG"/>
</dbReference>
<dbReference type="PANTHER" id="PTHR33529:SF6">
    <property type="entry name" value="YJGP_YJGQ FAMILY PERMEASE"/>
    <property type="match status" value="1"/>
</dbReference>
<feature type="transmembrane region" description="Helical" evidence="6">
    <location>
        <begin position="277"/>
        <end position="294"/>
    </location>
</feature>
<dbReference type="Proteomes" id="UP000051124">
    <property type="component" value="Unassembled WGS sequence"/>
</dbReference>
<evidence type="ECO:0000256" key="1">
    <source>
        <dbReference type="ARBA" id="ARBA00004651"/>
    </source>
</evidence>
<feature type="transmembrane region" description="Helical" evidence="6">
    <location>
        <begin position="60"/>
        <end position="78"/>
    </location>
</feature>
<name>A0A0S7WK59_UNCT6</name>
<evidence type="ECO:0000313" key="8">
    <source>
        <dbReference type="Proteomes" id="UP000051124"/>
    </source>
</evidence>
<dbReference type="GO" id="GO:0043190">
    <property type="term" value="C:ATP-binding cassette (ABC) transporter complex"/>
    <property type="evidence" value="ECO:0007669"/>
    <property type="project" value="InterPro"/>
</dbReference>
<reference evidence="7 8" key="1">
    <citation type="journal article" date="2015" name="Microbiome">
        <title>Genomic resolution of linkages in carbon, nitrogen, and sulfur cycling among widespread estuary sediment bacteria.</title>
        <authorList>
            <person name="Baker B.J."/>
            <person name="Lazar C.S."/>
            <person name="Teske A.P."/>
            <person name="Dick G.J."/>
        </authorList>
    </citation>
    <scope>NUCLEOTIDE SEQUENCE [LARGE SCALE GENOMIC DNA]</scope>
    <source>
        <strain evidence="7">DG_26</strain>
    </source>
</reference>
<feature type="transmembrane region" description="Helical" evidence="6">
    <location>
        <begin position="7"/>
        <end position="30"/>
    </location>
</feature>
<keyword evidence="5 6" id="KW-0472">Membrane</keyword>
<comment type="subcellular location">
    <subcellularLocation>
        <location evidence="1">Cell membrane</location>
        <topology evidence="1">Multi-pass membrane protein</topology>
    </subcellularLocation>
</comment>
<comment type="caution">
    <text evidence="7">The sequence shown here is derived from an EMBL/GenBank/DDBJ whole genome shotgun (WGS) entry which is preliminary data.</text>
</comment>
<evidence type="ECO:0000256" key="3">
    <source>
        <dbReference type="ARBA" id="ARBA00022692"/>
    </source>
</evidence>
<dbReference type="NCBIfam" id="TIGR04408">
    <property type="entry name" value="LptG_lptG"/>
    <property type="match status" value="1"/>
</dbReference>
<sequence>MRLLDKYVLGGFLKSFVLSLFAFVLIFTIVDLFEKVDKFIDKKATFGAVMEYYVFDAPNTIVLMMPVALLLSCFFSIGSLSRRNELTAMRTSGISIHRVFLPLFLFGLVAVGGSLGVNELVVPYTNHMKIGVWQEKIEKKERKSDKVWNLYYVGKKNSYYQVKQYDPVMKTMEKPTIIWKNPDGYMYQRLDANKAWWNGAWTFLDVYLRQIDEEGNEHVSYHDTLYLPTLEEKPGDFERLQKAPEEMNYGELRDYVEKLRKRGSDFVKYLVELHFKLSFPFANFIIMLFGASLAGNLRKTGFAISFATSLLICFIYWGTIQTSRSMGQNGILPPLVAAWLPNVLFLLGGLYLLRRVLR</sequence>
<evidence type="ECO:0000256" key="4">
    <source>
        <dbReference type="ARBA" id="ARBA00022989"/>
    </source>
</evidence>
<evidence type="ECO:0000256" key="5">
    <source>
        <dbReference type="ARBA" id="ARBA00023136"/>
    </source>
</evidence>
<dbReference type="InterPro" id="IPR005495">
    <property type="entry name" value="LptG/LptF_permease"/>
</dbReference>
<feature type="transmembrane region" description="Helical" evidence="6">
    <location>
        <begin position="99"/>
        <end position="117"/>
    </location>
</feature>
<dbReference type="GO" id="GO:0015920">
    <property type="term" value="P:lipopolysaccharide transport"/>
    <property type="evidence" value="ECO:0007669"/>
    <property type="project" value="TreeGrafter"/>
</dbReference>
<organism evidence="7 8">
    <name type="scientific">candidate division TA06 bacterium DG_26</name>
    <dbReference type="NCBI Taxonomy" id="1703771"/>
    <lineage>
        <taxon>Bacteria</taxon>
        <taxon>Bacteria division TA06</taxon>
    </lineage>
</organism>
<feature type="transmembrane region" description="Helical" evidence="6">
    <location>
        <begin position="331"/>
        <end position="353"/>
    </location>
</feature>
<evidence type="ECO:0000313" key="7">
    <source>
        <dbReference type="EMBL" id="KPJ50549.1"/>
    </source>
</evidence>
<keyword evidence="3 6" id="KW-0812">Transmembrane</keyword>
<dbReference type="EMBL" id="LIZT01000018">
    <property type="protein sequence ID" value="KPJ50549.1"/>
    <property type="molecule type" value="Genomic_DNA"/>
</dbReference>